<dbReference type="PRINTS" id="PR00765">
    <property type="entry name" value="CRBOXYPTASEA"/>
</dbReference>
<keyword evidence="6" id="KW-0732">Signal</keyword>
<dbReference type="PROSITE" id="PS52035">
    <property type="entry name" value="PEPTIDASE_M14"/>
    <property type="match status" value="1"/>
</dbReference>
<evidence type="ECO:0000256" key="5">
    <source>
        <dbReference type="ARBA" id="ARBA00022723"/>
    </source>
</evidence>
<accession>A0AAN7VCV7</accession>
<keyword evidence="8" id="KW-0862">Zinc</keyword>
<dbReference type="SUPFAM" id="SSF54897">
    <property type="entry name" value="Protease propeptides/inhibitors"/>
    <property type="match status" value="1"/>
</dbReference>
<evidence type="ECO:0000256" key="6">
    <source>
        <dbReference type="ARBA" id="ARBA00022729"/>
    </source>
</evidence>
<evidence type="ECO:0000256" key="7">
    <source>
        <dbReference type="ARBA" id="ARBA00022801"/>
    </source>
</evidence>
<feature type="domain" description="Peptidase M14" evidence="13">
    <location>
        <begin position="116"/>
        <end position="397"/>
    </location>
</feature>
<reference evidence="14 15" key="1">
    <citation type="journal article" date="2024" name="Insects">
        <title>An Improved Chromosome-Level Genome Assembly of the Firefly Pyrocoelia pectoralis.</title>
        <authorList>
            <person name="Fu X."/>
            <person name="Meyer-Rochow V.B."/>
            <person name="Ballantyne L."/>
            <person name="Zhu X."/>
        </authorList>
    </citation>
    <scope>NUCLEOTIDE SEQUENCE [LARGE SCALE GENOMIC DNA]</scope>
    <source>
        <strain evidence="14">XCY_ONT2</strain>
    </source>
</reference>
<evidence type="ECO:0000256" key="12">
    <source>
        <dbReference type="PROSITE-ProRule" id="PRU01379"/>
    </source>
</evidence>
<comment type="caution">
    <text evidence="14">The sequence shown here is derived from an EMBL/GenBank/DDBJ whole genome shotgun (WGS) entry which is preliminary data.</text>
</comment>
<dbReference type="InterPro" id="IPR057246">
    <property type="entry name" value="CARBOXYPEPT_ZN_1"/>
</dbReference>
<dbReference type="Gene3D" id="3.30.70.340">
    <property type="entry name" value="Metallocarboxypeptidase-like"/>
    <property type="match status" value="1"/>
</dbReference>
<evidence type="ECO:0000256" key="10">
    <source>
        <dbReference type="ARBA" id="ARBA00023157"/>
    </source>
</evidence>
<dbReference type="InterPro" id="IPR003146">
    <property type="entry name" value="M14A_act_pep"/>
</dbReference>
<keyword evidence="4" id="KW-0645">Protease</keyword>
<dbReference type="SMART" id="SM00631">
    <property type="entry name" value="Zn_pept"/>
    <property type="match status" value="1"/>
</dbReference>
<dbReference type="AlphaFoldDB" id="A0AAN7VCV7"/>
<dbReference type="PROSITE" id="PS00132">
    <property type="entry name" value="CARBOXYPEPT_ZN_1"/>
    <property type="match status" value="1"/>
</dbReference>
<dbReference type="Proteomes" id="UP001329430">
    <property type="component" value="Chromosome 6"/>
</dbReference>
<dbReference type="Gene3D" id="3.40.630.10">
    <property type="entry name" value="Zn peptidases"/>
    <property type="match status" value="1"/>
</dbReference>
<dbReference type="InterPro" id="IPR057247">
    <property type="entry name" value="CARBOXYPEPT_ZN_2"/>
</dbReference>
<organism evidence="14 15">
    <name type="scientific">Pyrocoelia pectoralis</name>
    <dbReference type="NCBI Taxonomy" id="417401"/>
    <lineage>
        <taxon>Eukaryota</taxon>
        <taxon>Metazoa</taxon>
        <taxon>Ecdysozoa</taxon>
        <taxon>Arthropoda</taxon>
        <taxon>Hexapoda</taxon>
        <taxon>Insecta</taxon>
        <taxon>Pterygota</taxon>
        <taxon>Neoptera</taxon>
        <taxon>Endopterygota</taxon>
        <taxon>Coleoptera</taxon>
        <taxon>Polyphaga</taxon>
        <taxon>Elateriformia</taxon>
        <taxon>Elateroidea</taxon>
        <taxon>Lampyridae</taxon>
        <taxon>Lampyrinae</taxon>
        <taxon>Pyrocoelia</taxon>
    </lineage>
</organism>
<dbReference type="FunFam" id="3.40.630.10:FF:000084">
    <property type="entry name" value="Carboxypeptidase B2"/>
    <property type="match status" value="1"/>
</dbReference>
<keyword evidence="15" id="KW-1185">Reference proteome</keyword>
<evidence type="ECO:0000313" key="14">
    <source>
        <dbReference type="EMBL" id="KAK5642766.1"/>
    </source>
</evidence>
<proteinExistence type="inferred from homology"/>
<dbReference type="FunFam" id="3.30.70.340:FF:000002">
    <property type="entry name" value="Carboxypeptidase A"/>
    <property type="match status" value="1"/>
</dbReference>
<dbReference type="GO" id="GO:0008270">
    <property type="term" value="F:zinc ion binding"/>
    <property type="evidence" value="ECO:0007669"/>
    <property type="project" value="InterPro"/>
</dbReference>
<dbReference type="CDD" id="cd03860">
    <property type="entry name" value="M14_CP_A-B_like"/>
    <property type="match status" value="1"/>
</dbReference>
<dbReference type="PANTHER" id="PTHR11705:SF153">
    <property type="entry name" value="ZINC CARBOXYPEPTIDASE A 1-LIKE PROTEIN"/>
    <property type="match status" value="1"/>
</dbReference>
<gene>
    <name evidence="14" type="ORF">RI129_008933</name>
</gene>
<name>A0AAN7VCV7_9COLE</name>
<evidence type="ECO:0000256" key="11">
    <source>
        <dbReference type="ARBA" id="ARBA00069039"/>
    </source>
</evidence>
<dbReference type="PANTHER" id="PTHR11705">
    <property type="entry name" value="PROTEASE FAMILY M14 CARBOXYPEPTIDASE A,B"/>
    <property type="match status" value="1"/>
</dbReference>
<dbReference type="GO" id="GO:0004181">
    <property type="term" value="F:metallocarboxypeptidase activity"/>
    <property type="evidence" value="ECO:0007669"/>
    <property type="project" value="InterPro"/>
</dbReference>
<keyword evidence="5" id="KW-0479">Metal-binding</keyword>
<comment type="similarity">
    <text evidence="2 12">Belongs to the peptidase M14 family.</text>
</comment>
<dbReference type="InterPro" id="IPR036990">
    <property type="entry name" value="M14A-like_propep"/>
</dbReference>
<dbReference type="PROSITE" id="PS00133">
    <property type="entry name" value="CARBOXYPEPT_ZN_2"/>
    <property type="match status" value="1"/>
</dbReference>
<dbReference type="Pfam" id="PF02244">
    <property type="entry name" value="Propep_M14"/>
    <property type="match status" value="1"/>
</dbReference>
<dbReference type="GO" id="GO:0006508">
    <property type="term" value="P:proteolysis"/>
    <property type="evidence" value="ECO:0007669"/>
    <property type="project" value="UniProtKB-KW"/>
</dbReference>
<evidence type="ECO:0000256" key="9">
    <source>
        <dbReference type="ARBA" id="ARBA00023049"/>
    </source>
</evidence>
<dbReference type="EMBL" id="JAVRBK010000006">
    <property type="protein sequence ID" value="KAK5642766.1"/>
    <property type="molecule type" value="Genomic_DNA"/>
</dbReference>
<evidence type="ECO:0000256" key="4">
    <source>
        <dbReference type="ARBA" id="ARBA00022670"/>
    </source>
</evidence>
<evidence type="ECO:0000256" key="2">
    <source>
        <dbReference type="ARBA" id="ARBA00005988"/>
    </source>
</evidence>
<dbReference type="InterPro" id="IPR000834">
    <property type="entry name" value="Peptidase_M14"/>
</dbReference>
<comment type="cofactor">
    <cofactor evidence="1">
        <name>Zn(2+)</name>
        <dbReference type="ChEBI" id="CHEBI:29105"/>
    </cofactor>
</comment>
<dbReference type="GO" id="GO:0005615">
    <property type="term" value="C:extracellular space"/>
    <property type="evidence" value="ECO:0007669"/>
    <property type="project" value="TreeGrafter"/>
</dbReference>
<dbReference type="Pfam" id="PF00246">
    <property type="entry name" value="Peptidase_M14"/>
    <property type="match status" value="1"/>
</dbReference>
<evidence type="ECO:0000259" key="13">
    <source>
        <dbReference type="PROSITE" id="PS52035"/>
    </source>
</evidence>
<keyword evidence="3" id="KW-0121">Carboxypeptidase</keyword>
<evidence type="ECO:0000256" key="1">
    <source>
        <dbReference type="ARBA" id="ARBA00001947"/>
    </source>
</evidence>
<keyword evidence="7" id="KW-0378">Hydrolase</keyword>
<evidence type="ECO:0000256" key="8">
    <source>
        <dbReference type="ARBA" id="ARBA00022833"/>
    </source>
</evidence>
<evidence type="ECO:0000256" key="3">
    <source>
        <dbReference type="ARBA" id="ARBA00022645"/>
    </source>
</evidence>
<feature type="active site" description="Proton donor/acceptor" evidence="12">
    <location>
        <position position="363"/>
    </location>
</feature>
<dbReference type="SUPFAM" id="SSF53187">
    <property type="entry name" value="Zn-dependent exopeptidases"/>
    <property type="match status" value="1"/>
</dbReference>
<keyword evidence="9" id="KW-0482">Metalloprotease</keyword>
<protein>
    <recommendedName>
        <fullName evidence="11">Zinc carboxypeptidase A 1</fullName>
    </recommendedName>
</protein>
<sequence length="403" mass="45937">MNIVALVLLSITGFGIGTTTLQYNGYKVYRVIPKTFEQLVALRNLESEGLYDFWSEVRSLHEGVDVMVPPNLMKHFKNYLENFNLDAQVFIEDVQKLIDKERSNPRAFFPRHNWKRYQTLDEMNDFLETLPALYPGIVETVVGGISYEGRKILGVHVSYKSGNKAVFLEGGIHAREWIAPATVTFILNELLTSSDPSIRSVAQSRDWYIFPCIDRLWRKTRSRNGKCFGVDANRNWGYEWMQGGSNSNSCSDHYAGSTPFSEIESLSLSQYIDRVSANLEVYLSFHSYLQLLLIPFGHKGREVLKNNEELHYIGNKAMDALAKRYGTEYTVGNIPDTIYVASGLSTDWVAANYKHIRLVYTFELRDTGKYGFLLPEEQIIPTGQETLDAVVSMIKQINNNSCV</sequence>
<keyword evidence="10" id="KW-1015">Disulfide bond</keyword>
<evidence type="ECO:0000313" key="15">
    <source>
        <dbReference type="Proteomes" id="UP001329430"/>
    </source>
</evidence>